<dbReference type="EMBL" id="AP014685">
    <property type="protein sequence ID" value="BAR57214.1"/>
    <property type="molecule type" value="Genomic_DNA"/>
</dbReference>
<keyword evidence="3 6" id="KW-0812">Transmembrane</keyword>
<evidence type="ECO:0000256" key="4">
    <source>
        <dbReference type="ARBA" id="ARBA00022989"/>
    </source>
</evidence>
<keyword evidence="5 6" id="KW-0472">Membrane</keyword>
<dbReference type="PANTHER" id="PTHR23291:SF50">
    <property type="entry name" value="PROTEIN LIFEGUARD 4"/>
    <property type="match status" value="1"/>
</dbReference>
<feature type="transmembrane region" description="Helical" evidence="6">
    <location>
        <begin position="251"/>
        <end position="274"/>
    </location>
</feature>
<dbReference type="Pfam" id="PF01027">
    <property type="entry name" value="Bax1-I"/>
    <property type="match status" value="1"/>
</dbReference>
<name>A0A0E4BP89_9BRAD</name>
<dbReference type="PANTHER" id="PTHR23291">
    <property type="entry name" value="BAX INHIBITOR-RELATED"/>
    <property type="match status" value="1"/>
</dbReference>
<reference evidence="7 8" key="1">
    <citation type="submission" date="2014-11" db="EMBL/GenBank/DDBJ databases">
        <title>Symbiosis island explosion on the genome of extra-slow-growing strains of soybean bradyrhizobia with massive insertion sequences.</title>
        <authorList>
            <person name="Iida T."/>
            <person name="Minamisawa K."/>
        </authorList>
    </citation>
    <scope>NUCLEOTIDE SEQUENCE [LARGE SCALE GENOMIC DNA]</scope>
    <source>
        <strain evidence="7 8">NK6</strain>
    </source>
</reference>
<gene>
    <name evidence="7" type="ORF">NK6_4044</name>
</gene>
<evidence type="ECO:0000313" key="8">
    <source>
        <dbReference type="Proteomes" id="UP000063308"/>
    </source>
</evidence>
<comment type="subcellular location">
    <subcellularLocation>
        <location evidence="1">Membrane</location>
        <topology evidence="1">Multi-pass membrane protein</topology>
    </subcellularLocation>
</comment>
<dbReference type="InterPro" id="IPR006214">
    <property type="entry name" value="Bax_inhibitor_1-related"/>
</dbReference>
<protein>
    <submittedName>
        <fullName evidence="7">ABC transporter permease</fullName>
    </submittedName>
</protein>
<feature type="transmembrane region" description="Helical" evidence="6">
    <location>
        <begin position="92"/>
        <end position="118"/>
    </location>
</feature>
<dbReference type="CDD" id="cd10432">
    <property type="entry name" value="BI-1-like_bacterial"/>
    <property type="match status" value="1"/>
</dbReference>
<keyword evidence="4 6" id="KW-1133">Transmembrane helix</keyword>
<feature type="transmembrane region" description="Helical" evidence="6">
    <location>
        <begin position="186"/>
        <end position="205"/>
    </location>
</feature>
<dbReference type="AlphaFoldDB" id="A0A0E4BP89"/>
<evidence type="ECO:0000256" key="5">
    <source>
        <dbReference type="ARBA" id="ARBA00023136"/>
    </source>
</evidence>
<dbReference type="Proteomes" id="UP000063308">
    <property type="component" value="Chromosome"/>
</dbReference>
<proteinExistence type="inferred from homology"/>
<dbReference type="GO" id="GO:0005886">
    <property type="term" value="C:plasma membrane"/>
    <property type="evidence" value="ECO:0007669"/>
    <property type="project" value="TreeGrafter"/>
</dbReference>
<feature type="transmembrane region" description="Helical" evidence="6">
    <location>
        <begin position="155"/>
        <end position="174"/>
    </location>
</feature>
<organism evidence="7 8">
    <name type="scientific">Bradyrhizobium diazoefficiens</name>
    <dbReference type="NCBI Taxonomy" id="1355477"/>
    <lineage>
        <taxon>Bacteria</taxon>
        <taxon>Pseudomonadati</taxon>
        <taxon>Pseudomonadota</taxon>
        <taxon>Alphaproteobacteria</taxon>
        <taxon>Hyphomicrobiales</taxon>
        <taxon>Nitrobacteraceae</taxon>
        <taxon>Bradyrhizobium</taxon>
    </lineage>
</organism>
<feature type="transmembrane region" description="Helical" evidence="6">
    <location>
        <begin position="130"/>
        <end position="149"/>
    </location>
</feature>
<comment type="similarity">
    <text evidence="2 6">Belongs to the BI1 family.</text>
</comment>
<dbReference type="OMA" id="FGVMSLY"/>
<feature type="transmembrane region" description="Helical" evidence="6">
    <location>
        <begin position="211"/>
        <end position="230"/>
    </location>
</feature>
<evidence type="ECO:0000256" key="1">
    <source>
        <dbReference type="ARBA" id="ARBA00004141"/>
    </source>
</evidence>
<accession>A0A0E4BP89</accession>
<evidence type="ECO:0000256" key="6">
    <source>
        <dbReference type="RuleBase" id="RU004379"/>
    </source>
</evidence>
<feature type="transmembrane region" description="Helical" evidence="6">
    <location>
        <begin position="50"/>
        <end position="72"/>
    </location>
</feature>
<evidence type="ECO:0000256" key="3">
    <source>
        <dbReference type="ARBA" id="ARBA00022692"/>
    </source>
</evidence>
<sequence>MATLMPDRPTNGNSTMSDLDRNYASPFGRAAGRVDAATVDAGLRAYMLRIYNYMSIGLAITGLAALGVYMAAVTDVPTPEAVRVGKLFLTPFGYAMFVSPLKWLFMLAPLAMVFVISAGINRLAPSTAQILFWVFSALMGISLSSIFLVFTHTSIVRVFFITAATFGALSLYGYTTKRDLTGMGSFLFMGLIGIIIASLVNLFLASSMLQFIVSVVGVLVFAGLTAWDTQRLKNDYIYGYAAAGGDIAERAAITGALSLYLNFINLFTLLLQLLGQRD</sequence>
<evidence type="ECO:0000313" key="7">
    <source>
        <dbReference type="EMBL" id="BAR57214.1"/>
    </source>
</evidence>
<evidence type="ECO:0000256" key="2">
    <source>
        <dbReference type="ARBA" id="ARBA00010350"/>
    </source>
</evidence>